<dbReference type="CDD" id="cd04848">
    <property type="entry name" value="Peptidases_S8_Autotransporter_serine_protease_like"/>
    <property type="match status" value="1"/>
</dbReference>
<dbReference type="InterPro" id="IPR013425">
    <property type="entry name" value="Autotrns_rpt"/>
</dbReference>
<comment type="similarity">
    <text evidence="1 7">Belongs to the peptidase S8 family.</text>
</comment>
<feature type="signal peptide" evidence="9">
    <location>
        <begin position="1"/>
        <end position="17"/>
    </location>
</feature>
<dbReference type="PIRSF" id="PIRSF037905">
    <property type="entry name" value="Subtilisin_rel_CJE1557"/>
    <property type="match status" value="1"/>
</dbReference>
<sequence>MKRCICIVAASVLQVCAVSDLELINAQSAYDDGITGSGIKVGIIDGAVRSDHPSLSGKLIEQIYSKDKYGAYTPDFTIDTHGSHVAGIMAGKYINASNPYGVAYDASIYAAQITGHNNIGTLTPPNIYDFFVDKDVSVINNSWNANMYPIVSMQGSTYYVKSLSSRDANFFIRQAYGNSKPSENLSRLSRDKNTLVVFAAGNEGIVSPGLFGTLPYYDESFRSWLVVGALDSANISKDSNGKIIISSKGSPEFSNGLKGTQNYSLVAPGTNINNVNSPYMIRPSFGRVDRNLYTKKSGTSMAAPMVSGAAALVAQKFPFLNGKEIADVLLSTANRDYQAPKVVIKETNGLDSDRNSPYFGTKRNYYAIFYIDNPIPRKDDGSIDKDQINIDLMNAGYDRALVAGLSQLNNIKYPTLSSHVLVDGGYAAVWEIKKEDMFGQGILDVKKAMGGLSVLDANRLSHSDIVQNYKQESSAVYYKLDTKGMDAEFSNDISQRKWDSSTHNAGALNLPIGLADLNVGFIKNGNGVLKLTGENSYLGATIVRQGGLNISKRADQSGGFISSNVYVENTASLSGDGVIDRNLYNDGIVRPGNQDLSDLTVNGTYEQSSAGTLQLDFGDKKNSKLIAANYNIQGKLEYIPLPAFYTSGSYVSIDLGGLKAHLNDFSNVAVVGNNAINFIAVLDEDKTSINKPDLPQLDINEQDKDNAADQKPDQNPDPILPEPDKDPNPSNPVHPIEPAPKPSDKEDNISGPTQDEVNKPDQNQDKNPDSNNNHNDSDKNPDSNNNLIVTPTVKPDAYNRPNSDIGAALREIRSMANLDKRYKDYFAFLDNADSKNFDKALKTMESIDYMSNTAQIVNGHHQFNQNSMLFALNPTSQGLSLARNFETEPILLASLASDIAIDLGINSYDEKRYIWYMSPSYKKINGDNYSGKSYGLNFTIGAKPSDNSQLTFNTSYLESKLNFEDSNSKSKYVNFGSNYILDLDSVKVLSGASLGFGRNTMQRGLLGSSEILSGSYNNFLASAEFGLAKDLKINSFTITPLSYFSYSYIFQDSFNESGNVFAKSYDKIRHDSTSITAGINLSYDLDKFDVNTKLSGFVIYEYRLSGKDLKNRVKFRDFQNQTFTQRYALNRDLVYLGFSSQFDYTNSFFMRFDLINEIAKDQYNFNILANLGFKF</sequence>
<comment type="caution">
    <text evidence="10">The sequence shown here is derived from an EMBL/GenBank/DDBJ whole genome shotgun (WGS) entry which is preliminary data.</text>
</comment>
<dbReference type="GeneID" id="61065235"/>
<dbReference type="Pfam" id="PF00082">
    <property type="entry name" value="Peptidase_S8"/>
    <property type="match status" value="1"/>
</dbReference>
<dbReference type="RefSeq" id="WP_011732198.1">
    <property type="nucleotide sequence ID" value="NZ_AACCWR020000009.1"/>
</dbReference>
<feature type="compositionally biased region" description="Basic and acidic residues" evidence="8">
    <location>
        <begin position="701"/>
        <end position="714"/>
    </location>
</feature>
<dbReference type="InterPro" id="IPR017318">
    <property type="entry name" value="Pept_S8A_subtilisin_campylobac"/>
</dbReference>
<evidence type="ECO:0000256" key="3">
    <source>
        <dbReference type="ARBA" id="ARBA00022729"/>
    </source>
</evidence>
<feature type="compositionally biased region" description="Pro residues" evidence="8">
    <location>
        <begin position="729"/>
        <end position="741"/>
    </location>
</feature>
<dbReference type="InterPro" id="IPR034061">
    <property type="entry name" value="Peptidases_S8_Autotransporter"/>
</dbReference>
<proteinExistence type="inferred from homology"/>
<evidence type="ECO:0000313" key="10">
    <source>
        <dbReference type="EMBL" id="EAI8859518.1"/>
    </source>
</evidence>
<dbReference type="InterPro" id="IPR023828">
    <property type="entry name" value="Peptidase_S8_Ser-AS"/>
</dbReference>
<feature type="region of interest" description="Disordered" evidence="8">
    <location>
        <begin position="688"/>
        <end position="802"/>
    </location>
</feature>
<evidence type="ECO:0000256" key="5">
    <source>
        <dbReference type="ARBA" id="ARBA00022825"/>
    </source>
</evidence>
<keyword evidence="3 9" id="KW-0732">Signal</keyword>
<evidence type="ECO:0000313" key="11">
    <source>
        <dbReference type="Proteomes" id="UP000535509"/>
    </source>
</evidence>
<dbReference type="PROSITE" id="PS00138">
    <property type="entry name" value="SUBTILASE_SER"/>
    <property type="match status" value="1"/>
</dbReference>
<dbReference type="InterPro" id="IPR051048">
    <property type="entry name" value="Peptidase_S8/S53_subtilisin"/>
</dbReference>
<dbReference type="NCBIfam" id="TIGR02601">
    <property type="entry name" value="autotrns_rpt"/>
    <property type="match status" value="1"/>
</dbReference>
<dbReference type="SUPFAM" id="SSF103515">
    <property type="entry name" value="Autotransporter"/>
    <property type="match status" value="1"/>
</dbReference>
<dbReference type="GO" id="GO:0004252">
    <property type="term" value="F:serine-type endopeptidase activity"/>
    <property type="evidence" value="ECO:0007669"/>
    <property type="project" value="UniProtKB-UniRule"/>
</dbReference>
<evidence type="ECO:0000256" key="4">
    <source>
        <dbReference type="ARBA" id="ARBA00022801"/>
    </source>
</evidence>
<dbReference type="SMART" id="SM00869">
    <property type="entry name" value="Autotransporter"/>
    <property type="match status" value="1"/>
</dbReference>
<feature type="active site" description="Charge relay system" evidence="6 7">
    <location>
        <position position="81"/>
    </location>
</feature>
<evidence type="ECO:0000256" key="9">
    <source>
        <dbReference type="SAM" id="SignalP"/>
    </source>
</evidence>
<organism evidence="10 11">
    <name type="scientific">Campylobacter fetus</name>
    <dbReference type="NCBI Taxonomy" id="196"/>
    <lineage>
        <taxon>Bacteria</taxon>
        <taxon>Pseudomonadati</taxon>
        <taxon>Campylobacterota</taxon>
        <taxon>Epsilonproteobacteria</taxon>
        <taxon>Campylobacterales</taxon>
        <taxon>Campylobacteraceae</taxon>
        <taxon>Campylobacter</taxon>
    </lineage>
</organism>
<evidence type="ECO:0000256" key="8">
    <source>
        <dbReference type="SAM" id="MobiDB-lite"/>
    </source>
</evidence>
<dbReference type="GO" id="GO:0006508">
    <property type="term" value="P:proteolysis"/>
    <property type="evidence" value="ECO:0007669"/>
    <property type="project" value="UniProtKB-KW"/>
</dbReference>
<evidence type="ECO:0000256" key="2">
    <source>
        <dbReference type="ARBA" id="ARBA00022670"/>
    </source>
</evidence>
<reference evidence="10 11" key="1">
    <citation type="submission" date="2018-06" db="EMBL/GenBank/DDBJ databases">
        <authorList>
            <consortium name="PulseNet: The National Subtyping Network for Foodborne Disease Surveillance"/>
            <person name="Tarr C.L."/>
            <person name="Trees E."/>
            <person name="Katz L.S."/>
            <person name="Carleton-Romer H.A."/>
            <person name="Stroika S."/>
            <person name="Kucerova Z."/>
            <person name="Roache K.F."/>
            <person name="Sabol A.L."/>
            <person name="Besser J."/>
            <person name="Gerner-Smidt P."/>
        </authorList>
    </citation>
    <scope>NUCLEOTIDE SEQUENCE [LARGE SCALE GENOMIC DNA]</scope>
    <source>
        <strain evidence="10 11">PNUSAC001503</strain>
    </source>
</reference>
<name>A0A5L8J9U0_CAMFE</name>
<accession>A0A5L8J9U0</accession>
<dbReference type="Gene3D" id="2.40.128.130">
    <property type="entry name" value="Autotransporter beta-domain"/>
    <property type="match status" value="1"/>
</dbReference>
<dbReference type="PROSITE" id="PS00137">
    <property type="entry name" value="SUBTILASE_HIS"/>
    <property type="match status" value="1"/>
</dbReference>
<evidence type="ECO:0000256" key="1">
    <source>
        <dbReference type="ARBA" id="ARBA00011073"/>
    </source>
</evidence>
<dbReference type="InterPro" id="IPR022398">
    <property type="entry name" value="Peptidase_S8_His-AS"/>
</dbReference>
<dbReference type="InterPro" id="IPR000209">
    <property type="entry name" value="Peptidase_S8/S53_dom"/>
</dbReference>
<gene>
    <name evidence="10" type="ORF">CX802_06740</name>
</gene>
<keyword evidence="4 7" id="KW-0378">Hydrolase</keyword>
<dbReference type="PANTHER" id="PTHR43399">
    <property type="entry name" value="SUBTILISIN-RELATED"/>
    <property type="match status" value="1"/>
</dbReference>
<keyword evidence="11" id="KW-1185">Reference proteome</keyword>
<dbReference type="EMBL" id="AABTCC010000019">
    <property type="protein sequence ID" value="EAI8859518.1"/>
    <property type="molecule type" value="Genomic_DNA"/>
</dbReference>
<dbReference type="PANTHER" id="PTHR43399:SF4">
    <property type="entry name" value="CELL WALL-ASSOCIATED PROTEASE"/>
    <property type="match status" value="1"/>
</dbReference>
<dbReference type="Pfam" id="PF03797">
    <property type="entry name" value="Autotransporter"/>
    <property type="match status" value="1"/>
</dbReference>
<dbReference type="InterPro" id="IPR005546">
    <property type="entry name" value="Autotransporte_beta"/>
</dbReference>
<keyword evidence="2 7" id="KW-0645">Protease</keyword>
<dbReference type="PRINTS" id="PR00723">
    <property type="entry name" value="SUBTILISIN"/>
</dbReference>
<dbReference type="Gene3D" id="3.40.50.200">
    <property type="entry name" value="Peptidase S8/S53 domain"/>
    <property type="match status" value="1"/>
</dbReference>
<dbReference type="Proteomes" id="UP000535509">
    <property type="component" value="Unassembled WGS sequence"/>
</dbReference>
<dbReference type="PROSITE" id="PS51892">
    <property type="entry name" value="SUBTILASE"/>
    <property type="match status" value="1"/>
</dbReference>
<dbReference type="InterPro" id="IPR015500">
    <property type="entry name" value="Peptidase_S8_subtilisin-rel"/>
</dbReference>
<feature type="active site" description="Charge relay system" evidence="6 7">
    <location>
        <position position="45"/>
    </location>
</feature>
<feature type="chain" id="PRO_5043478764" evidence="9">
    <location>
        <begin position="18"/>
        <end position="1175"/>
    </location>
</feature>
<feature type="active site" description="Charge relay system" evidence="6 7">
    <location>
        <position position="300"/>
    </location>
</feature>
<dbReference type="AlphaFoldDB" id="A0A5L8J9U0"/>
<dbReference type="InterPro" id="IPR036709">
    <property type="entry name" value="Autotransporte_beta_dom_sf"/>
</dbReference>
<dbReference type="InterPro" id="IPR036852">
    <property type="entry name" value="Peptidase_S8/S53_dom_sf"/>
</dbReference>
<dbReference type="OMA" id="LEANSYM"/>
<protein>
    <submittedName>
        <fullName evidence="10">Autotransporter domain-containing protein</fullName>
    </submittedName>
</protein>
<dbReference type="PROSITE" id="PS51208">
    <property type="entry name" value="AUTOTRANSPORTER"/>
    <property type="match status" value="1"/>
</dbReference>
<evidence type="ECO:0000256" key="6">
    <source>
        <dbReference type="PIRSR" id="PIRSR615500-1"/>
    </source>
</evidence>
<dbReference type="SUPFAM" id="SSF52743">
    <property type="entry name" value="Subtilisin-like"/>
    <property type="match status" value="1"/>
</dbReference>
<feature type="compositionally biased region" description="Basic and acidic residues" evidence="8">
    <location>
        <begin position="756"/>
        <end position="768"/>
    </location>
</feature>
<keyword evidence="5 7" id="KW-0720">Serine protease</keyword>
<evidence type="ECO:0000256" key="7">
    <source>
        <dbReference type="PROSITE-ProRule" id="PRU01240"/>
    </source>
</evidence>